<feature type="region of interest" description="Disordered" evidence="1">
    <location>
        <begin position="1219"/>
        <end position="1238"/>
    </location>
</feature>
<dbReference type="EMBL" id="MZ130491">
    <property type="protein sequence ID" value="QWM90614.1"/>
    <property type="molecule type" value="Genomic_DNA"/>
</dbReference>
<keyword evidence="2" id="KW-1133">Transmembrane helix</keyword>
<feature type="compositionally biased region" description="Polar residues" evidence="1">
    <location>
        <begin position="1220"/>
        <end position="1238"/>
    </location>
</feature>
<accession>A0AAE7RYV3</accession>
<evidence type="ECO:0000256" key="1">
    <source>
        <dbReference type="SAM" id="MobiDB-lite"/>
    </source>
</evidence>
<protein>
    <submittedName>
        <fullName evidence="3">Uncharacterized protein</fullName>
    </submittedName>
</protein>
<feature type="transmembrane region" description="Helical" evidence="2">
    <location>
        <begin position="1644"/>
        <end position="1672"/>
    </location>
</feature>
<feature type="transmembrane region" description="Helical" evidence="2">
    <location>
        <begin position="1722"/>
        <end position="1739"/>
    </location>
</feature>
<reference evidence="3 4" key="1">
    <citation type="submission" date="2021-04" db="EMBL/GenBank/DDBJ databases">
        <authorList>
            <person name="Shkoporov A.N."/>
            <person name="Stockdale S.R."/>
            <person name="Guerin E."/>
            <person name="Ross R.P."/>
            <person name="Hill C."/>
        </authorList>
    </citation>
    <scope>NUCLEOTIDE SEQUENCE [LARGE SCALE GENOMIC DNA]</scope>
    <source>
        <strain evidence="4">cr61_1</strain>
    </source>
</reference>
<proteinExistence type="predicted"/>
<dbReference type="KEGG" id="vg:75687040"/>
<keyword evidence="2" id="KW-0812">Transmembrane</keyword>
<gene>
    <name evidence="3" type="primary">gp_67547</name>
</gene>
<evidence type="ECO:0000256" key="2">
    <source>
        <dbReference type="SAM" id="Phobius"/>
    </source>
</evidence>
<dbReference type="RefSeq" id="YP_010509554.1">
    <property type="nucleotide sequence ID" value="NC_067209.1"/>
</dbReference>
<sequence length="1885" mass="216098">MFCPFYKNKSVFDEFNNLVRAFGGQPMTEDEFKSADLRNLRAGVDLAAMEAAYRLYDMNGGLFLDKVPNSSSKENPEGIRSKLFYDILNKNGDNLLGAIKEKSSYYSKSFISKHGDWISGKSDNVDINGEPIMDFYKKSQLANIDLFSSFDADISSNNVLNRLFSGKQISSNELVSHFLSNNLISKSNLPLALVVAKYNLPIKIDNSLLACAAAVMSKNGSYISLNLNTIRNLSNSKVADIVLHEIVHHLTELALSNPKTSSDIKLKNNVEKLFLKFKLFADNNPSVYSSVDEGLYALTDKYEFVALLATDQYTRSYMYKLAKLIDGNKNVLVRTFNNVINAISGVILNRSIVGSQAEFERLRTQLNAYLGGNNTIDVNNHTSIEEAKHYYLNIDNNTLINDETQDNVDYIDKSELALEETLKLANSDKGYYLNISNALKIRLNAIRTSDIDPSKRANLTNSTLSLIDLFTTQELSKYDSITSFLRLVVPQLIQDMKDIKDIYYNHKHFTAKDYMFLMHSNIKMYNSIIQLLQSMLSDENETPLIVREYNKGKLDKDKISVKDVLQIKQDVDNVSSITTASIAILSHMLDKISHDKLTGIAKSVGSREGVEYADTFLTNQVINDDIGTRSLYMGASDSINNEVARAVSHIINKAIETSDDETIPVALNMLNAVKNLKLGESLLLLYELDENGLTTGYLVRGLNYGKFWRNYDKAIIDINRLVSEKFKKDGLVLSDANRLPPNDHEEARLMWNDLRNQWLEKNANRKYNSDYYKIQAQVPYSARKALDQYDSQIKSILALPGVTDENGIHHYEKLSDEDWKRLNSAIRDKKMLYEDYTIFGTKKTGEELKIARSLLKFRKDLSDYREKKTGKKFDPTYDLKAWNKLFDLVVEECGGKLAFDDWFAGKTKHKFDDKKFIKWARRNAKLVYKKDENGDAIIFNEIKNAMRGIDLLFGEEYDKLTEMKKSLLNPLRDQYGEVDGEYLTESVRNLLFEINNKRAAIREKVLSGNKLLSLLYQKHSKLMDKYFDRVNTEYLNDAITEIEASLNPEDGDYDAMLTALLMDYGNTTDGYDIEYDEWWTKSVAKDKSKYMEFLPGNGWIVKEDDSAFIKKEYAEESKKEGNNNSFIPKRSLYDNSKAFNKIRQSETLSKLYDLTLQYMKESNAMLTNRMFTDDYLLPQMQGSLWKRLKRSRHKWSTFVNWLKELIGITDSVDDSVQYGEGTTSDYNDQEYGNNQSDISTVGKYPDGRRFNILPLYYTRKLLDPSQLSSDLVGMITQYYNMSALYKNKSKIRDDVESMIDAVGKQRFGRGDLVQFSKSKVAKDGTDTRLFKYLNNFVEMNMYDKARIRINIGSFNYDKTLSLARRYVTALNLGLNMKVAVVGFLTTMYNHVVFTLTGQRYGIKESMLSMLDVASRFVFKHLLGAKTIANPHTKDKMLVVMKDFGLANQWENSTLHTNRIRVVQAAFKQSVYGLMSACDIMSKQHIALSSLRAHHLVNGEFLTKYDILLNRFKNGENWYNDAMKQYKKGVSLWDVIDTSTGAIKMKDEKYKLAWEKSKFKVKNRCVKYSEEADGMATKLQRTLLLKSWAGILLMIHRQYFPLMLDKYFGKRVYDYDMLEYKNGLHRNMFNLISNTTGNNLLLSTLAWSGLGTLFFNPAMGSVIGAAIGIGNYFRVRRNNKKYGIKHEGIVKLVKKYFNDKSSDKAYVNSLSNKYQLKLTLSEIALYAIINLLSAFMYGMAKESDKDDEWWMYMLAYWMEAFKWESFNPYRIDDIANNIKTVSAATSLSDGIENFMQGTATGIANRIFPRQSILSNPSLSGILEDDKVGDFFTEPLGKRSRSYEGFTKFEKSLIKVTPLHSPIEQFKDSKSKLNYLKMQIEKEQSEN</sequence>
<organism evidence="3 4">
    <name type="scientific">uncultured phage cr61_1</name>
    <dbReference type="NCBI Taxonomy" id="2986417"/>
    <lineage>
        <taxon>Viruses</taxon>
        <taxon>Duplodnaviria</taxon>
        <taxon>Heunggongvirae</taxon>
        <taxon>Uroviricota</taxon>
        <taxon>Caudoviricetes</taxon>
        <taxon>Crassvirales</taxon>
        <taxon>Suoliviridae</taxon>
        <taxon>Oafivirinae</taxon>
        <taxon>Bohxovirus</taxon>
        <taxon>Bohxovirus oralis</taxon>
    </lineage>
</organism>
<evidence type="ECO:0000313" key="3">
    <source>
        <dbReference type="EMBL" id="QWM90614.1"/>
    </source>
</evidence>
<dbReference type="Proteomes" id="UP000827408">
    <property type="component" value="Segment"/>
</dbReference>
<dbReference type="GeneID" id="75687040"/>
<name>A0AAE7RYV3_9CAUD</name>
<keyword evidence="2" id="KW-0472">Membrane</keyword>
<evidence type="ECO:0000313" key="4">
    <source>
        <dbReference type="Proteomes" id="UP000827408"/>
    </source>
</evidence>
<keyword evidence="4" id="KW-1185">Reference proteome</keyword>